<evidence type="ECO:0000256" key="1">
    <source>
        <dbReference type="SAM" id="MobiDB-lite"/>
    </source>
</evidence>
<gene>
    <name evidence="2" type="ORF">PR048_025519</name>
</gene>
<accession>A0ABQ9GRK1</accession>
<dbReference type="EMBL" id="JARBHB010000010">
    <property type="protein sequence ID" value="KAJ8874653.1"/>
    <property type="molecule type" value="Genomic_DNA"/>
</dbReference>
<sequence length="325" mass="36270">MKPRYEKYDSSLGMVSFNLKRRDPQNIAALPDLSPTEYVWGAIDFSITTPHTYFSITTPHTYYNIRRNCEFIETARDRSPQETIRDLYKSMSRRLHPQLCLSPISSRPGDHSYLIAARFDPWIPSCGQIPRLLYMMLGYGERQSHLLESSILVGITTEKDAACHTVAPGIPVASCNPPWFLVGSGGSRLPEFGEAGPGIDVEASSHLQPGWDQRSGYPFPARLSFSPCAVIGPKQTNAELGNDRGGGNRRSPRKLADTRHRPCKIPKCENPWTDPARNLTRIALVGGDRSSHSNTMDPLFSGFSHFPTLHSRCCSPHAILHRVAR</sequence>
<protein>
    <submittedName>
        <fullName evidence="2">Uncharacterized protein</fullName>
    </submittedName>
</protein>
<comment type="caution">
    <text evidence="2">The sequence shown here is derived from an EMBL/GenBank/DDBJ whole genome shotgun (WGS) entry which is preliminary data.</text>
</comment>
<evidence type="ECO:0000313" key="3">
    <source>
        <dbReference type="Proteomes" id="UP001159363"/>
    </source>
</evidence>
<evidence type="ECO:0000313" key="2">
    <source>
        <dbReference type="EMBL" id="KAJ8874653.1"/>
    </source>
</evidence>
<organism evidence="2 3">
    <name type="scientific">Dryococelus australis</name>
    <dbReference type="NCBI Taxonomy" id="614101"/>
    <lineage>
        <taxon>Eukaryota</taxon>
        <taxon>Metazoa</taxon>
        <taxon>Ecdysozoa</taxon>
        <taxon>Arthropoda</taxon>
        <taxon>Hexapoda</taxon>
        <taxon>Insecta</taxon>
        <taxon>Pterygota</taxon>
        <taxon>Neoptera</taxon>
        <taxon>Polyneoptera</taxon>
        <taxon>Phasmatodea</taxon>
        <taxon>Verophasmatodea</taxon>
        <taxon>Anareolatae</taxon>
        <taxon>Phasmatidae</taxon>
        <taxon>Eurycanthinae</taxon>
        <taxon>Dryococelus</taxon>
    </lineage>
</organism>
<dbReference type="Proteomes" id="UP001159363">
    <property type="component" value="Chromosome 9"/>
</dbReference>
<reference evidence="2 3" key="1">
    <citation type="submission" date="2023-02" db="EMBL/GenBank/DDBJ databases">
        <title>LHISI_Scaffold_Assembly.</title>
        <authorList>
            <person name="Stuart O.P."/>
            <person name="Cleave R."/>
            <person name="Magrath M.J.L."/>
            <person name="Mikheyev A.S."/>
        </authorList>
    </citation>
    <scope>NUCLEOTIDE SEQUENCE [LARGE SCALE GENOMIC DNA]</scope>
    <source>
        <strain evidence="2">Daus_M_001</strain>
        <tissue evidence="2">Leg muscle</tissue>
    </source>
</reference>
<keyword evidence="3" id="KW-1185">Reference proteome</keyword>
<name>A0ABQ9GRK1_9NEOP</name>
<proteinExistence type="predicted"/>
<feature type="region of interest" description="Disordered" evidence="1">
    <location>
        <begin position="236"/>
        <end position="259"/>
    </location>
</feature>